<evidence type="ECO:0000313" key="2">
    <source>
        <dbReference type="Proteomes" id="UP001151760"/>
    </source>
</evidence>
<accession>A0ABQ4XU66</accession>
<proteinExistence type="predicted"/>
<dbReference type="EMBL" id="BQNB010009781">
    <property type="protein sequence ID" value="GJS68322.1"/>
    <property type="molecule type" value="Genomic_DNA"/>
</dbReference>
<reference evidence="1" key="1">
    <citation type="journal article" date="2022" name="Int. J. Mol. Sci.">
        <title>Draft Genome of Tanacetum Coccineum: Genomic Comparison of Closely Related Tanacetum-Family Plants.</title>
        <authorList>
            <person name="Yamashiro T."/>
            <person name="Shiraishi A."/>
            <person name="Nakayama K."/>
            <person name="Satake H."/>
        </authorList>
    </citation>
    <scope>NUCLEOTIDE SEQUENCE</scope>
</reference>
<dbReference type="Proteomes" id="UP001151760">
    <property type="component" value="Unassembled WGS sequence"/>
</dbReference>
<protein>
    <submittedName>
        <fullName evidence="1">Uncharacterized protein</fullName>
    </submittedName>
</protein>
<organism evidence="1 2">
    <name type="scientific">Tanacetum coccineum</name>
    <dbReference type="NCBI Taxonomy" id="301880"/>
    <lineage>
        <taxon>Eukaryota</taxon>
        <taxon>Viridiplantae</taxon>
        <taxon>Streptophyta</taxon>
        <taxon>Embryophyta</taxon>
        <taxon>Tracheophyta</taxon>
        <taxon>Spermatophyta</taxon>
        <taxon>Magnoliopsida</taxon>
        <taxon>eudicotyledons</taxon>
        <taxon>Gunneridae</taxon>
        <taxon>Pentapetalae</taxon>
        <taxon>asterids</taxon>
        <taxon>campanulids</taxon>
        <taxon>Asterales</taxon>
        <taxon>Asteraceae</taxon>
        <taxon>Asteroideae</taxon>
        <taxon>Anthemideae</taxon>
        <taxon>Anthemidinae</taxon>
        <taxon>Tanacetum</taxon>
    </lineage>
</organism>
<reference evidence="1" key="2">
    <citation type="submission" date="2022-01" db="EMBL/GenBank/DDBJ databases">
        <authorList>
            <person name="Yamashiro T."/>
            <person name="Shiraishi A."/>
            <person name="Satake H."/>
            <person name="Nakayama K."/>
        </authorList>
    </citation>
    <scope>NUCLEOTIDE SEQUENCE</scope>
</reference>
<keyword evidence="2" id="KW-1185">Reference proteome</keyword>
<name>A0ABQ4XU66_9ASTR</name>
<evidence type="ECO:0000313" key="1">
    <source>
        <dbReference type="EMBL" id="GJS68322.1"/>
    </source>
</evidence>
<sequence>MNLKKEAIHLILTGIGDEIYSTVDACQTAQEMWEAIERLQQGWSSSANNLGLQCFNSRNVGHLLRNAGKAKTADSDEEIDDRVEGTLCYMQRFRGSNADSGTLTMKHGNRYTSDTDHNVFANDLQHLEQSESISNTCAVNEFERYKAFNDRTVDYDQLERKLNETLGLLAQKDIDIQEGLKVKAFEILLSKAKTR</sequence>
<gene>
    <name evidence="1" type="ORF">Tco_0682887</name>
</gene>
<comment type="caution">
    <text evidence="1">The sequence shown here is derived from an EMBL/GenBank/DDBJ whole genome shotgun (WGS) entry which is preliminary data.</text>
</comment>